<dbReference type="Proteomes" id="UP001169764">
    <property type="component" value="Unassembled WGS sequence"/>
</dbReference>
<sequence>MRIWTEAVTRAIHRHVARTGSPLFTRRALINAEVGAIIDETRTAGSTPTQTLGRELQQLRDAGLLEFLDRGTYRWLGPMPDVEPAMPSKGVFLLPPRHRSGDLPERSFAFPLEWLGTAARTVDQWILYQDRGGYQAAARVQRIEPDRDRPHVHRAQIGSEAMWCSVALCHFIATANSSSADCSDRTAGSTALERRSRFARSRTPTSTISFNSA</sequence>
<proteinExistence type="predicted"/>
<evidence type="ECO:0000313" key="2">
    <source>
        <dbReference type="Proteomes" id="UP001169764"/>
    </source>
</evidence>
<accession>A0ABT8Y7Q5</accession>
<evidence type="ECO:0008006" key="3">
    <source>
        <dbReference type="Google" id="ProtNLM"/>
    </source>
</evidence>
<dbReference type="Gene3D" id="1.10.10.10">
    <property type="entry name" value="Winged helix-like DNA-binding domain superfamily/Winged helix DNA-binding domain"/>
    <property type="match status" value="1"/>
</dbReference>
<name>A0ABT8Y7Q5_9SPHN</name>
<dbReference type="EMBL" id="JAUOTP010000002">
    <property type="protein sequence ID" value="MDO6413730.1"/>
    <property type="molecule type" value="Genomic_DNA"/>
</dbReference>
<organism evidence="1 2">
    <name type="scientific">Sphingomonas natans</name>
    <dbReference type="NCBI Taxonomy" id="3063330"/>
    <lineage>
        <taxon>Bacteria</taxon>
        <taxon>Pseudomonadati</taxon>
        <taxon>Pseudomonadota</taxon>
        <taxon>Alphaproteobacteria</taxon>
        <taxon>Sphingomonadales</taxon>
        <taxon>Sphingomonadaceae</taxon>
        <taxon>Sphingomonas</taxon>
    </lineage>
</organism>
<dbReference type="InterPro" id="IPR036388">
    <property type="entry name" value="WH-like_DNA-bd_sf"/>
</dbReference>
<protein>
    <recommendedName>
        <fullName evidence="3">Type IV toxin-antitoxin system AbiEi family antitoxin domain-containing protein</fullName>
    </recommendedName>
</protein>
<keyword evidence="2" id="KW-1185">Reference proteome</keyword>
<dbReference type="RefSeq" id="WP_303540396.1">
    <property type="nucleotide sequence ID" value="NZ_JAUOTP010000002.1"/>
</dbReference>
<reference evidence="1" key="1">
    <citation type="submission" date="2023-07" db="EMBL/GenBank/DDBJ databases">
        <authorList>
            <person name="Kim M."/>
        </authorList>
    </citation>
    <scope>NUCLEOTIDE SEQUENCE</scope>
    <source>
        <strain evidence="1">BIUV-7</strain>
    </source>
</reference>
<gene>
    <name evidence="1" type="ORF">Q4F19_04985</name>
</gene>
<comment type="caution">
    <text evidence="1">The sequence shown here is derived from an EMBL/GenBank/DDBJ whole genome shotgun (WGS) entry which is preliminary data.</text>
</comment>
<evidence type="ECO:0000313" key="1">
    <source>
        <dbReference type="EMBL" id="MDO6413730.1"/>
    </source>
</evidence>